<dbReference type="SMART" id="SM00487">
    <property type="entry name" value="DEXDc"/>
    <property type="match status" value="1"/>
</dbReference>
<evidence type="ECO:0000256" key="9">
    <source>
        <dbReference type="PROSITE-ProRule" id="PRU00175"/>
    </source>
</evidence>
<dbReference type="InterPro" id="IPR013083">
    <property type="entry name" value="Znf_RING/FYVE/PHD"/>
</dbReference>
<dbReference type="AlphaFoldDB" id="A0AAD4T0J0"/>
<gene>
    <name evidence="13" type="ORF">MKW98_002936</name>
</gene>
<organism evidence="13 14">
    <name type="scientific">Papaver atlanticum</name>
    <dbReference type="NCBI Taxonomy" id="357466"/>
    <lineage>
        <taxon>Eukaryota</taxon>
        <taxon>Viridiplantae</taxon>
        <taxon>Streptophyta</taxon>
        <taxon>Embryophyta</taxon>
        <taxon>Tracheophyta</taxon>
        <taxon>Spermatophyta</taxon>
        <taxon>Magnoliopsida</taxon>
        <taxon>Ranunculales</taxon>
        <taxon>Papaveraceae</taxon>
        <taxon>Papaveroideae</taxon>
        <taxon>Papaver</taxon>
    </lineage>
</organism>
<keyword evidence="5" id="KW-0378">Hydrolase</keyword>
<feature type="region of interest" description="Disordered" evidence="10">
    <location>
        <begin position="173"/>
        <end position="200"/>
    </location>
</feature>
<evidence type="ECO:0000256" key="4">
    <source>
        <dbReference type="ARBA" id="ARBA00022771"/>
    </source>
</evidence>
<dbReference type="InterPro" id="IPR050628">
    <property type="entry name" value="SNF2_RAD54_helicase_TF"/>
</dbReference>
<keyword evidence="7" id="KW-0862">Zinc</keyword>
<proteinExistence type="inferred from homology"/>
<dbReference type="InterPro" id="IPR000330">
    <property type="entry name" value="SNF2_N"/>
</dbReference>
<evidence type="ECO:0000256" key="6">
    <source>
        <dbReference type="ARBA" id="ARBA00022806"/>
    </source>
</evidence>
<reference evidence="13" key="1">
    <citation type="submission" date="2022-04" db="EMBL/GenBank/DDBJ databases">
        <title>A functionally conserved STORR gene fusion in Papaver species that diverged 16.8 million years ago.</title>
        <authorList>
            <person name="Catania T."/>
        </authorList>
    </citation>
    <scope>NUCLEOTIDE SEQUENCE</scope>
    <source>
        <strain evidence="13">S-188037</strain>
    </source>
</reference>
<feature type="domain" description="Helicase C-terminal" evidence="12">
    <location>
        <begin position="566"/>
        <end position="724"/>
    </location>
</feature>
<dbReference type="GO" id="GO:0005634">
    <property type="term" value="C:nucleus"/>
    <property type="evidence" value="ECO:0007669"/>
    <property type="project" value="TreeGrafter"/>
</dbReference>
<keyword evidence="14" id="KW-1185">Reference proteome</keyword>
<evidence type="ECO:0000313" key="13">
    <source>
        <dbReference type="EMBL" id="KAI3934429.1"/>
    </source>
</evidence>
<dbReference type="CDD" id="cd18793">
    <property type="entry name" value="SF2_C_SNF"/>
    <property type="match status" value="1"/>
</dbReference>
<dbReference type="PROSITE" id="PS50089">
    <property type="entry name" value="ZF_RING_2"/>
    <property type="match status" value="1"/>
</dbReference>
<dbReference type="Pfam" id="PF13923">
    <property type="entry name" value="zf-C3HC4_2"/>
    <property type="match status" value="1"/>
</dbReference>
<evidence type="ECO:0000256" key="10">
    <source>
        <dbReference type="SAM" id="MobiDB-lite"/>
    </source>
</evidence>
<keyword evidence="4 9" id="KW-0863">Zinc-finger</keyword>
<evidence type="ECO:0000256" key="7">
    <source>
        <dbReference type="ARBA" id="ARBA00022833"/>
    </source>
</evidence>
<dbReference type="InterPro" id="IPR014001">
    <property type="entry name" value="Helicase_ATP-bd"/>
</dbReference>
<dbReference type="GO" id="GO:0004386">
    <property type="term" value="F:helicase activity"/>
    <property type="evidence" value="ECO:0007669"/>
    <property type="project" value="UniProtKB-KW"/>
</dbReference>
<dbReference type="SUPFAM" id="SSF52540">
    <property type="entry name" value="P-loop containing nucleoside triphosphate hydrolases"/>
    <property type="match status" value="2"/>
</dbReference>
<dbReference type="Pfam" id="PF00271">
    <property type="entry name" value="Helicase_C"/>
    <property type="match status" value="1"/>
</dbReference>
<dbReference type="PROSITE" id="PS00518">
    <property type="entry name" value="ZF_RING_1"/>
    <property type="match status" value="1"/>
</dbReference>
<dbReference type="GO" id="GO:0006281">
    <property type="term" value="P:DNA repair"/>
    <property type="evidence" value="ECO:0007669"/>
    <property type="project" value="TreeGrafter"/>
</dbReference>
<feature type="domain" description="RING-type" evidence="11">
    <location>
        <begin position="485"/>
        <end position="524"/>
    </location>
</feature>
<dbReference type="GO" id="GO:0008270">
    <property type="term" value="F:zinc ion binding"/>
    <property type="evidence" value="ECO:0007669"/>
    <property type="project" value="UniProtKB-KW"/>
</dbReference>
<dbReference type="SUPFAM" id="SSF57850">
    <property type="entry name" value="RING/U-box"/>
    <property type="match status" value="1"/>
</dbReference>
<name>A0AAD4T0J0_9MAGN</name>
<dbReference type="PANTHER" id="PTHR45626:SF17">
    <property type="entry name" value="HELICASE-LIKE TRANSCRIPTION FACTOR"/>
    <property type="match status" value="1"/>
</dbReference>
<accession>A0AAD4T0J0</accession>
<sequence length="729" mass="82601">MADALGDDVSHPVSCKKEIQKPFNKKLKHFDEVFKLAREASIGSNRRWEALDPPKEIIKTELYMHQKLGLGWLIQRENSDELPPFWIKRGSNKQGSWENLMTNCSTNKRPDPLRGGFFADDIGLGKTLTLLSLIATDYSKQFSSVQNIEEEEEEEEEIELSLSLSVGGMKRMKPSKETTAASSKKVRTSIDNASNANDKSNNLRCPIRRRTTLIICRTPVLLKWQTQLEKHTEPDTLKMFTFHGLPCGNSIKVEDLERYDIVLTTYGNLMGAFSSAPALLNMEWFRVILDEAHVIRSVHDDIGNAFLLKAKNRWLVTGIPVSSGANNMHFSMAFLRSFEPYSNKNNWRTLVQLPIQKGKKDVLSRLQDIMTTICLRRLNSDPLVGLPPKIIETCFVELSSEDREKYDQMEMDYQSVVRNYLRLGREVAHYTSIDGIVQRLRQMCNEAASCPSEPHRSYTIDDVSKNPELLQKMVSVLQDGDSFDCPICISPLVEPTITCCAHMFCKKCILKALLKKKSCCPLCRHHLSESDLFSASSDKPCNEDENNNADILSSGINGNCSSKVSTLLNLLVSSRNENHLAKSVVFSQFGNMLSLLEKPLKAAGFESLKLNGWMSSERRDDIIKIFKNSNSSMVLLVDLKALGSGVHLTKVSNAYLLEPWINPATEEQVLNRVHGIAQKDVVKIVRLITRRSIEERILELHEKKKLGRLGNNMDRRQARNEELRLLMAL</sequence>
<dbReference type="GO" id="GO:0008094">
    <property type="term" value="F:ATP-dependent activity, acting on DNA"/>
    <property type="evidence" value="ECO:0007669"/>
    <property type="project" value="TreeGrafter"/>
</dbReference>
<keyword evidence="3" id="KW-0547">Nucleotide-binding</keyword>
<evidence type="ECO:0000256" key="2">
    <source>
        <dbReference type="ARBA" id="ARBA00022723"/>
    </source>
</evidence>
<evidence type="ECO:0000256" key="3">
    <source>
        <dbReference type="ARBA" id="ARBA00022741"/>
    </source>
</evidence>
<keyword evidence="6" id="KW-0347">Helicase</keyword>
<dbReference type="SMART" id="SM00184">
    <property type="entry name" value="RING"/>
    <property type="match status" value="1"/>
</dbReference>
<dbReference type="PROSITE" id="PS51194">
    <property type="entry name" value="HELICASE_CTER"/>
    <property type="match status" value="1"/>
</dbReference>
<dbReference type="EMBL" id="JAJJMB010006544">
    <property type="protein sequence ID" value="KAI3934429.1"/>
    <property type="molecule type" value="Genomic_DNA"/>
</dbReference>
<dbReference type="GO" id="GO:0016787">
    <property type="term" value="F:hydrolase activity"/>
    <property type="evidence" value="ECO:0007669"/>
    <property type="project" value="UniProtKB-KW"/>
</dbReference>
<dbReference type="InterPro" id="IPR001650">
    <property type="entry name" value="Helicase_C-like"/>
</dbReference>
<evidence type="ECO:0000313" key="14">
    <source>
        <dbReference type="Proteomes" id="UP001202328"/>
    </source>
</evidence>
<dbReference type="InterPro" id="IPR038718">
    <property type="entry name" value="SNF2-like_sf"/>
</dbReference>
<dbReference type="Proteomes" id="UP001202328">
    <property type="component" value="Unassembled WGS sequence"/>
</dbReference>
<dbReference type="Gene3D" id="3.40.50.300">
    <property type="entry name" value="P-loop containing nucleotide triphosphate hydrolases"/>
    <property type="match status" value="1"/>
</dbReference>
<evidence type="ECO:0000256" key="1">
    <source>
        <dbReference type="ARBA" id="ARBA00008438"/>
    </source>
</evidence>
<dbReference type="InterPro" id="IPR027417">
    <property type="entry name" value="P-loop_NTPase"/>
</dbReference>
<dbReference type="SMART" id="SM00490">
    <property type="entry name" value="HELICc"/>
    <property type="match status" value="1"/>
</dbReference>
<dbReference type="InterPro" id="IPR001841">
    <property type="entry name" value="Znf_RING"/>
</dbReference>
<dbReference type="GO" id="GO:0005524">
    <property type="term" value="F:ATP binding"/>
    <property type="evidence" value="ECO:0007669"/>
    <property type="project" value="UniProtKB-KW"/>
</dbReference>
<comment type="caution">
    <text evidence="13">The sequence shown here is derived from an EMBL/GenBank/DDBJ whole genome shotgun (WGS) entry which is preliminary data.</text>
</comment>
<evidence type="ECO:0000259" key="12">
    <source>
        <dbReference type="PROSITE" id="PS51194"/>
    </source>
</evidence>
<dbReference type="InterPro" id="IPR049730">
    <property type="entry name" value="SNF2/RAD54-like_C"/>
</dbReference>
<dbReference type="PANTHER" id="PTHR45626">
    <property type="entry name" value="TRANSCRIPTION TERMINATION FACTOR 2-RELATED"/>
    <property type="match status" value="1"/>
</dbReference>
<dbReference type="Gene3D" id="3.30.40.10">
    <property type="entry name" value="Zinc/RING finger domain, C3HC4 (zinc finger)"/>
    <property type="match status" value="1"/>
</dbReference>
<feature type="compositionally biased region" description="Low complexity" evidence="10">
    <location>
        <begin position="191"/>
        <end position="200"/>
    </location>
</feature>
<dbReference type="Pfam" id="PF00176">
    <property type="entry name" value="SNF2-rel_dom"/>
    <property type="match status" value="1"/>
</dbReference>
<dbReference type="Gene3D" id="3.40.50.10810">
    <property type="entry name" value="Tandem AAA-ATPase domain"/>
    <property type="match status" value="1"/>
</dbReference>
<evidence type="ECO:0000256" key="8">
    <source>
        <dbReference type="ARBA" id="ARBA00022840"/>
    </source>
</evidence>
<evidence type="ECO:0000259" key="11">
    <source>
        <dbReference type="PROSITE" id="PS50089"/>
    </source>
</evidence>
<keyword evidence="8" id="KW-0067">ATP-binding</keyword>
<keyword evidence="2" id="KW-0479">Metal-binding</keyword>
<evidence type="ECO:0000256" key="5">
    <source>
        <dbReference type="ARBA" id="ARBA00022801"/>
    </source>
</evidence>
<dbReference type="InterPro" id="IPR017907">
    <property type="entry name" value="Znf_RING_CS"/>
</dbReference>
<protein>
    <submittedName>
        <fullName evidence="13">Uncharacterized protein</fullName>
    </submittedName>
</protein>
<comment type="similarity">
    <text evidence="1">Belongs to the SNF2/RAD54 helicase family. RAD16 subfamily.</text>
</comment>